<sequence>MGDRKTSSQIQATTVSNVSSRVGITLWDSQNRFVDMFPLHSLAAVSILLFSAACTADVSSDPVLPPPRSLTAGFKTPDVTIDGKNKLHGQTVAKPQLSSQQSLSLRKAIQIALEQHPSLRAASLEVAARKEETKRAGLLPNPELQASLDNFSGTGALSGFSDSETTLALGQLIELGGKRSRRVESAQTQAQLAGWDFEAQRVSLYAEVTKLYVDAVAADSRLNLTENLLAVARRLQKAVDARVSAGKVSPIEKQRASTVVGRAEIDRDSARALKLSAYRRLASALNLPFSQINTLSGKLNGVVPPPPEETIAGLVLDGPAVARWTVETAYRQAELDLAIAGRIPDVTIGGGVRKFARTGDTAYVATVSVPLPIFNRNQEAVAAARDRLARSAAEGENARISAEIALHGAYAALSSAATRSIALRNRILPAARQTFEATESGYKEGKFDLVTLLDSQRTYFEVEKDAIDAAADYFNARADVEALIGRDITAKNLSSKASKQ</sequence>
<accession>A0A0F9JPL5</accession>
<dbReference type="SUPFAM" id="SSF56954">
    <property type="entry name" value="Outer membrane efflux proteins (OEP)"/>
    <property type="match status" value="1"/>
</dbReference>
<comment type="caution">
    <text evidence="1">The sequence shown here is derived from an EMBL/GenBank/DDBJ whole genome shotgun (WGS) entry which is preliminary data.</text>
</comment>
<dbReference type="InterPro" id="IPR003423">
    <property type="entry name" value="OMP_efflux"/>
</dbReference>
<proteinExistence type="predicted"/>
<dbReference type="Gene3D" id="1.20.1600.10">
    <property type="entry name" value="Outer membrane efflux proteins (OEP)"/>
    <property type="match status" value="1"/>
</dbReference>
<dbReference type="PANTHER" id="PTHR30203:SF24">
    <property type="entry name" value="BLR4935 PROTEIN"/>
    <property type="match status" value="1"/>
</dbReference>
<gene>
    <name evidence="1" type="ORF">LCGC14_1799650</name>
</gene>
<name>A0A0F9JPL5_9ZZZZ</name>
<evidence type="ECO:0000313" key="1">
    <source>
        <dbReference type="EMBL" id="KKM00918.1"/>
    </source>
</evidence>
<evidence type="ECO:0008006" key="2">
    <source>
        <dbReference type="Google" id="ProtNLM"/>
    </source>
</evidence>
<organism evidence="1">
    <name type="scientific">marine sediment metagenome</name>
    <dbReference type="NCBI Taxonomy" id="412755"/>
    <lineage>
        <taxon>unclassified sequences</taxon>
        <taxon>metagenomes</taxon>
        <taxon>ecological metagenomes</taxon>
    </lineage>
</organism>
<reference evidence="1" key="1">
    <citation type="journal article" date="2015" name="Nature">
        <title>Complex archaea that bridge the gap between prokaryotes and eukaryotes.</title>
        <authorList>
            <person name="Spang A."/>
            <person name="Saw J.H."/>
            <person name="Jorgensen S.L."/>
            <person name="Zaremba-Niedzwiedzka K."/>
            <person name="Martijn J."/>
            <person name="Lind A.E."/>
            <person name="van Eijk R."/>
            <person name="Schleper C."/>
            <person name="Guy L."/>
            <person name="Ettema T.J."/>
        </authorList>
    </citation>
    <scope>NUCLEOTIDE SEQUENCE</scope>
</reference>
<dbReference type="Pfam" id="PF02321">
    <property type="entry name" value="OEP"/>
    <property type="match status" value="2"/>
</dbReference>
<dbReference type="EMBL" id="LAZR01017320">
    <property type="protein sequence ID" value="KKM00918.1"/>
    <property type="molecule type" value="Genomic_DNA"/>
</dbReference>
<dbReference type="AlphaFoldDB" id="A0A0F9JPL5"/>
<dbReference type="PANTHER" id="PTHR30203">
    <property type="entry name" value="OUTER MEMBRANE CATION EFFLUX PROTEIN"/>
    <property type="match status" value="1"/>
</dbReference>
<dbReference type="GO" id="GO:0015562">
    <property type="term" value="F:efflux transmembrane transporter activity"/>
    <property type="evidence" value="ECO:0007669"/>
    <property type="project" value="InterPro"/>
</dbReference>
<protein>
    <recommendedName>
        <fullName evidence="2">TolC family protein</fullName>
    </recommendedName>
</protein>
<dbReference type="InterPro" id="IPR010131">
    <property type="entry name" value="MdtP/NodT-like"/>
</dbReference>